<protein>
    <submittedName>
        <fullName evidence="3">DUF4097 family beta strand repeat protein</fullName>
    </submittedName>
</protein>
<dbReference type="Gene3D" id="2.160.20.120">
    <property type="match status" value="1"/>
</dbReference>
<dbReference type="Pfam" id="PF13349">
    <property type="entry name" value="DUF4097"/>
    <property type="match status" value="1"/>
</dbReference>
<proteinExistence type="predicted"/>
<evidence type="ECO:0000259" key="2">
    <source>
        <dbReference type="Pfam" id="PF13349"/>
    </source>
</evidence>
<gene>
    <name evidence="3" type="ORF">JD108_15575</name>
    <name evidence="4" type="ORF">KDJ56_15520</name>
</gene>
<dbReference type="EMBL" id="CP073708">
    <property type="protein sequence ID" value="QUO40394.1"/>
    <property type="molecule type" value="Genomic_DNA"/>
</dbReference>
<dbReference type="AlphaFoldDB" id="A0A7T5EIS3"/>
<evidence type="ECO:0000313" key="6">
    <source>
        <dbReference type="Proteomes" id="UP000677234"/>
    </source>
</evidence>
<dbReference type="RefSeq" id="WP_198826939.1">
    <property type="nucleotide sequence ID" value="NZ_CP066308.1"/>
</dbReference>
<feature type="region of interest" description="Disordered" evidence="1">
    <location>
        <begin position="269"/>
        <end position="290"/>
    </location>
</feature>
<dbReference type="EMBL" id="CP066308">
    <property type="protein sequence ID" value="QQE73313.1"/>
    <property type="molecule type" value="Genomic_DNA"/>
</dbReference>
<sequence>MRKIMNSLFGFFCLLFLVGLIGLIWQYSQQPDMGFRFEQVREERAITMPFTAIELETDTADVVLSISKTSQASAKMVGEVSSSRKGKQEFITEVTPDGTLHVSLKEQQLNYVGIKLPFNSDFGMGKLELQLTLPELVYEQVVARSGTGDIRAGRLKAKQARLQSSTGDVELEGFEGDVLEVKTDTGDMDLPAVTAKVQLVSSTGDVKRLQLNAFTNDADIHTDTGDVHVTIRPLPDSAQLDLASDVGDVEADWPRLDYTEKGRHRLIGSVGSEGPKLTVRSSTGDIRIQQ</sequence>
<feature type="compositionally biased region" description="Polar residues" evidence="1">
    <location>
        <begin position="279"/>
        <end position="290"/>
    </location>
</feature>
<reference evidence="3 5" key="1">
    <citation type="submission" date="2020-12" db="EMBL/GenBank/DDBJ databases">
        <title>strain FJAT-54423T represents a novel species of the genus Brevibacillus.</title>
        <authorList>
            <person name="Tang R."/>
        </authorList>
    </citation>
    <scope>NUCLEOTIDE SEQUENCE [LARGE SCALE GENOMIC DNA]</scope>
    <source>
        <strain evidence="3 5">FJAT-54423</strain>
    </source>
</reference>
<name>A0A7T5EIS3_9BACL</name>
<dbReference type="InterPro" id="IPR025164">
    <property type="entry name" value="Toastrack_DUF4097"/>
</dbReference>
<keyword evidence="6" id="KW-1185">Reference proteome</keyword>
<accession>A0A7T5EIS3</accession>
<evidence type="ECO:0000313" key="5">
    <source>
        <dbReference type="Proteomes" id="UP000595847"/>
    </source>
</evidence>
<evidence type="ECO:0000313" key="4">
    <source>
        <dbReference type="EMBL" id="QUO40394.1"/>
    </source>
</evidence>
<dbReference type="KEGG" id="bcop:JD108_15575"/>
<evidence type="ECO:0000256" key="1">
    <source>
        <dbReference type="SAM" id="MobiDB-lite"/>
    </source>
</evidence>
<organism evidence="3 5">
    <name type="scientific">Brevibacillus composti</name>
    <dbReference type="NCBI Taxonomy" id="2796470"/>
    <lineage>
        <taxon>Bacteria</taxon>
        <taxon>Bacillati</taxon>
        <taxon>Bacillota</taxon>
        <taxon>Bacilli</taxon>
        <taxon>Bacillales</taxon>
        <taxon>Paenibacillaceae</taxon>
        <taxon>Brevibacillus</taxon>
    </lineage>
</organism>
<feature type="domain" description="DUF4097" evidence="2">
    <location>
        <begin position="51"/>
        <end position="288"/>
    </location>
</feature>
<evidence type="ECO:0000313" key="3">
    <source>
        <dbReference type="EMBL" id="QQE73313.1"/>
    </source>
</evidence>
<reference evidence="4" key="2">
    <citation type="submission" date="2021-04" db="EMBL/GenBank/DDBJ databases">
        <title>Brevibacillus composti FJAT-54423, complete genome.</title>
        <authorList>
            <person name="Tang R."/>
        </authorList>
    </citation>
    <scope>NUCLEOTIDE SEQUENCE</scope>
    <source>
        <strain evidence="4">FJAT-54424</strain>
    </source>
</reference>
<dbReference type="Proteomes" id="UP000677234">
    <property type="component" value="Chromosome"/>
</dbReference>
<dbReference type="Proteomes" id="UP000595847">
    <property type="component" value="Chromosome"/>
</dbReference>